<proteinExistence type="predicted"/>
<evidence type="ECO:0000313" key="1">
    <source>
        <dbReference type="Proteomes" id="UP000887565"/>
    </source>
</evidence>
<dbReference type="Proteomes" id="UP000887565">
    <property type="component" value="Unplaced"/>
</dbReference>
<dbReference type="AlphaFoldDB" id="A0A915J743"/>
<accession>A0A915J743</accession>
<sequence length="83" mass="9995">MPEYNRPSSIQLTSVRQIEEQNLKKTRKNCEELKQNIKHKMEFVRMINGTHMDTRSKIVFKSLQIPTLCKWCERNTYALFHKP</sequence>
<evidence type="ECO:0000313" key="2">
    <source>
        <dbReference type="WBParaSite" id="nRc.2.0.1.t21579-RA"/>
    </source>
</evidence>
<protein>
    <submittedName>
        <fullName evidence="2">Uncharacterized protein</fullName>
    </submittedName>
</protein>
<reference evidence="2" key="1">
    <citation type="submission" date="2022-11" db="UniProtKB">
        <authorList>
            <consortium name="WormBaseParasite"/>
        </authorList>
    </citation>
    <scope>IDENTIFICATION</scope>
</reference>
<keyword evidence="1" id="KW-1185">Reference proteome</keyword>
<dbReference type="WBParaSite" id="nRc.2.0.1.t21579-RA">
    <property type="protein sequence ID" value="nRc.2.0.1.t21579-RA"/>
    <property type="gene ID" value="nRc.2.0.1.g21579"/>
</dbReference>
<organism evidence="1 2">
    <name type="scientific">Romanomermis culicivorax</name>
    <name type="common">Nematode worm</name>
    <dbReference type="NCBI Taxonomy" id="13658"/>
    <lineage>
        <taxon>Eukaryota</taxon>
        <taxon>Metazoa</taxon>
        <taxon>Ecdysozoa</taxon>
        <taxon>Nematoda</taxon>
        <taxon>Enoplea</taxon>
        <taxon>Dorylaimia</taxon>
        <taxon>Mermithida</taxon>
        <taxon>Mermithoidea</taxon>
        <taxon>Mermithidae</taxon>
        <taxon>Romanomermis</taxon>
    </lineage>
</organism>
<name>A0A915J743_ROMCU</name>